<dbReference type="AlphaFoldDB" id="A0A0A2MP34"/>
<evidence type="ECO:0000313" key="1">
    <source>
        <dbReference type="EMBL" id="KGO93336.1"/>
    </source>
</evidence>
<accession>A0A0A2MP34</accession>
<organism evidence="1 2">
    <name type="scientific">Flavobacterium subsaxonicum WB 4.1-42 = DSM 21790</name>
    <dbReference type="NCBI Taxonomy" id="1121898"/>
    <lineage>
        <taxon>Bacteria</taxon>
        <taxon>Pseudomonadati</taxon>
        <taxon>Bacteroidota</taxon>
        <taxon>Flavobacteriia</taxon>
        <taxon>Flavobacteriales</taxon>
        <taxon>Flavobacteriaceae</taxon>
        <taxon>Flavobacterium</taxon>
    </lineage>
</organism>
<dbReference type="EMBL" id="JRLY01000005">
    <property type="protein sequence ID" value="KGO93336.1"/>
    <property type="molecule type" value="Genomic_DNA"/>
</dbReference>
<sequence>MVKIFFKYNHYPIELIDLFKIFFLREGKIRVMNTDWNSPLLEGWLKAGVVNDLKTSIYIE</sequence>
<comment type="caution">
    <text evidence="1">The sequence shown here is derived from an EMBL/GenBank/DDBJ whole genome shotgun (WGS) entry which is preliminary data.</text>
</comment>
<reference evidence="1 2" key="1">
    <citation type="submission" date="2013-09" db="EMBL/GenBank/DDBJ databases">
        <authorList>
            <person name="Zeng Z."/>
            <person name="Chen C."/>
        </authorList>
    </citation>
    <scope>NUCLEOTIDE SEQUENCE [LARGE SCALE GENOMIC DNA]</scope>
    <source>
        <strain evidence="1 2">WB 4.1-42</strain>
    </source>
</reference>
<name>A0A0A2MP34_9FLAO</name>
<dbReference type="Proteomes" id="UP000030111">
    <property type="component" value="Unassembled WGS sequence"/>
</dbReference>
<gene>
    <name evidence="1" type="ORF">Q766_08505</name>
</gene>
<dbReference type="STRING" id="1121898.GCA_000422725_02053"/>
<keyword evidence="2" id="KW-1185">Reference proteome</keyword>
<evidence type="ECO:0000313" key="2">
    <source>
        <dbReference type="Proteomes" id="UP000030111"/>
    </source>
</evidence>
<protein>
    <submittedName>
        <fullName evidence="1">Uncharacterized protein</fullName>
    </submittedName>
</protein>
<proteinExistence type="predicted"/>